<dbReference type="SUPFAM" id="SSF53448">
    <property type="entry name" value="Nucleotide-diphospho-sugar transferases"/>
    <property type="match status" value="1"/>
</dbReference>
<evidence type="ECO:0000259" key="1">
    <source>
        <dbReference type="Pfam" id="PF00535"/>
    </source>
</evidence>
<name>A0A4U6R910_9GAMM</name>
<keyword evidence="3" id="KW-1185">Reference proteome</keyword>
<keyword evidence="2" id="KW-0808">Transferase</keyword>
<dbReference type="InterPro" id="IPR029044">
    <property type="entry name" value="Nucleotide-diphossugar_trans"/>
</dbReference>
<proteinExistence type="predicted"/>
<dbReference type="AlphaFoldDB" id="A0A4U6R910"/>
<dbReference type="Gene3D" id="3.90.550.10">
    <property type="entry name" value="Spore Coat Polysaccharide Biosynthesis Protein SpsA, Chain A"/>
    <property type="match status" value="1"/>
</dbReference>
<dbReference type="InterPro" id="IPR001173">
    <property type="entry name" value="Glyco_trans_2-like"/>
</dbReference>
<reference evidence="2 3" key="1">
    <citation type="submission" date="2019-05" db="EMBL/GenBank/DDBJ databases">
        <title>Marinobacter panjinensis sp. nov., a moderately halophilic bacterium isolated from sea tidal flat environment.</title>
        <authorList>
            <person name="Yang W."/>
            <person name="An M."/>
            <person name="He W."/>
            <person name="Luo X."/>
            <person name="Zhu L."/>
            <person name="Chen G."/>
            <person name="Zhang Y."/>
            <person name="Wang Y."/>
        </authorList>
    </citation>
    <scope>NUCLEOTIDE SEQUENCE [LARGE SCALE GENOMIC DNA]</scope>
    <source>
        <strain evidence="2 3">PJ-16</strain>
    </source>
</reference>
<dbReference type="OrthoDB" id="9802649at2"/>
<dbReference type="EMBL" id="SZYH01000001">
    <property type="protein sequence ID" value="TKV69598.1"/>
    <property type="molecule type" value="Genomic_DNA"/>
</dbReference>
<dbReference type="PANTHER" id="PTHR43685:SF11">
    <property type="entry name" value="GLYCOSYLTRANSFERASE TAGX-RELATED"/>
    <property type="match status" value="1"/>
</dbReference>
<dbReference type="InterPro" id="IPR050834">
    <property type="entry name" value="Glycosyltransf_2"/>
</dbReference>
<evidence type="ECO:0000313" key="2">
    <source>
        <dbReference type="EMBL" id="TKV69598.1"/>
    </source>
</evidence>
<dbReference type="GO" id="GO:0016740">
    <property type="term" value="F:transferase activity"/>
    <property type="evidence" value="ECO:0007669"/>
    <property type="project" value="UniProtKB-KW"/>
</dbReference>
<sequence length="297" mass="34618">MTEREPIVSVVTPTFNRADYLHHAIESVLAQTVDRFELLVVDDGSTDATPELMERYAGDPRIRYFRQPNQGQSVARNRGIREARGDFVCFLDSDNAWLPDKLAKSLEVFRENPECHVVYGDYIEIDQWGRELGLNRMRRYSGAITPELLKDNFVSMNTTMTRRGCFEVMGGFDEADRLAEDYGLWLRLSTRYCFYYLAEVLGFYRVMEHQISSDKRRRLYANEKILLSFLETYPDSVTSEQRCRGLSHFYLRRARFLASEKSYLEAYRDIGRSIRQDALWPGPWRGAAKVTLRAVIP</sequence>
<dbReference type="Pfam" id="PF00535">
    <property type="entry name" value="Glycos_transf_2"/>
    <property type="match status" value="1"/>
</dbReference>
<comment type="caution">
    <text evidence="2">The sequence shown here is derived from an EMBL/GenBank/DDBJ whole genome shotgun (WGS) entry which is preliminary data.</text>
</comment>
<accession>A0A4U6R910</accession>
<evidence type="ECO:0000313" key="3">
    <source>
        <dbReference type="Proteomes" id="UP000308488"/>
    </source>
</evidence>
<dbReference type="Proteomes" id="UP000308488">
    <property type="component" value="Unassembled WGS sequence"/>
</dbReference>
<feature type="domain" description="Glycosyltransferase 2-like" evidence="1">
    <location>
        <begin position="9"/>
        <end position="141"/>
    </location>
</feature>
<protein>
    <submittedName>
        <fullName evidence="2">Glycosyltransferase</fullName>
    </submittedName>
</protein>
<dbReference type="PANTHER" id="PTHR43685">
    <property type="entry name" value="GLYCOSYLTRANSFERASE"/>
    <property type="match status" value="1"/>
</dbReference>
<organism evidence="2 3">
    <name type="scientific">Marinobacter panjinensis</name>
    <dbReference type="NCBI Taxonomy" id="2576384"/>
    <lineage>
        <taxon>Bacteria</taxon>
        <taxon>Pseudomonadati</taxon>
        <taxon>Pseudomonadota</taxon>
        <taxon>Gammaproteobacteria</taxon>
        <taxon>Pseudomonadales</taxon>
        <taxon>Marinobacteraceae</taxon>
        <taxon>Marinobacter</taxon>
    </lineage>
</organism>
<gene>
    <name evidence="2" type="ORF">FDP08_03365</name>
</gene>